<protein>
    <submittedName>
        <fullName evidence="1">Uncharacterized protein</fullName>
    </submittedName>
</protein>
<proteinExistence type="predicted"/>
<dbReference type="EMBL" id="MAEI02000001">
    <property type="protein sequence ID" value="MEO1780535.1"/>
    <property type="molecule type" value="Genomic_DNA"/>
</dbReference>
<comment type="caution">
    <text evidence="1">The sequence shown here is derived from an EMBL/GenBank/DDBJ whole genome shotgun (WGS) entry which is preliminary data.</text>
</comment>
<sequence length="39" mass="4491">MEKLDTFKERRAFRQWLEEHGTKTEGGGFVLAKKGAQLP</sequence>
<name>A0ABV0EXV6_9ENTE</name>
<accession>A0ABV0EXV6</accession>
<dbReference type="Proteomes" id="UP001429357">
    <property type="component" value="Unassembled WGS sequence"/>
</dbReference>
<evidence type="ECO:0000313" key="1">
    <source>
        <dbReference type="EMBL" id="MEO1780535.1"/>
    </source>
</evidence>
<evidence type="ECO:0000313" key="2">
    <source>
        <dbReference type="Proteomes" id="UP001429357"/>
    </source>
</evidence>
<reference evidence="2" key="1">
    <citation type="submission" date="2016-06" db="EMBL/GenBank/DDBJ databases">
        <title>Four novel species of enterococci isolated from chicken manure.</title>
        <authorList>
            <person name="Van Tyne D."/>
        </authorList>
    </citation>
    <scope>NUCLEOTIDE SEQUENCE [LARGE SCALE GENOMIC DNA]</scope>
    <source>
        <strain evidence="2">JM9A</strain>
    </source>
</reference>
<keyword evidence="2" id="KW-1185">Reference proteome</keyword>
<gene>
    <name evidence="1" type="ORF">BAU18_000074</name>
</gene>
<reference evidence="1 2" key="2">
    <citation type="submission" date="2024-02" db="EMBL/GenBank/DDBJ databases">
        <title>The Genome Sequence of Enterococcus diestrammenae JM9A.</title>
        <authorList>
            <person name="Earl A."/>
            <person name="Manson A."/>
            <person name="Gilmore M."/>
            <person name="Sanders J."/>
            <person name="Shea T."/>
            <person name="Howe W."/>
            <person name="Livny J."/>
            <person name="Cuomo C."/>
            <person name="Neafsey D."/>
            <person name="Birren B."/>
        </authorList>
    </citation>
    <scope>NUCLEOTIDE SEQUENCE [LARGE SCALE GENOMIC DNA]</scope>
    <source>
        <strain evidence="1 2">JM9A</strain>
    </source>
</reference>
<organism evidence="1 2">
    <name type="scientific">Enterococcus diestrammenae</name>
    <dbReference type="NCBI Taxonomy" id="1155073"/>
    <lineage>
        <taxon>Bacteria</taxon>
        <taxon>Bacillati</taxon>
        <taxon>Bacillota</taxon>
        <taxon>Bacilli</taxon>
        <taxon>Lactobacillales</taxon>
        <taxon>Enterococcaceae</taxon>
        <taxon>Enterococcus</taxon>
    </lineage>
</organism>